<evidence type="ECO:0000259" key="4">
    <source>
        <dbReference type="PROSITE" id="PS50949"/>
    </source>
</evidence>
<feature type="domain" description="HTH gntR-type" evidence="4">
    <location>
        <begin position="8"/>
        <end position="76"/>
    </location>
</feature>
<dbReference type="AlphaFoldDB" id="A0A7C5V3X8"/>
<evidence type="ECO:0000256" key="2">
    <source>
        <dbReference type="ARBA" id="ARBA00023125"/>
    </source>
</evidence>
<organism evidence="5">
    <name type="scientific">Caldicellulosiruptor owensensis</name>
    <dbReference type="NCBI Taxonomy" id="55205"/>
    <lineage>
        <taxon>Bacteria</taxon>
        <taxon>Bacillati</taxon>
        <taxon>Bacillota</taxon>
        <taxon>Bacillota incertae sedis</taxon>
        <taxon>Caldicellulosiruptorales</taxon>
        <taxon>Caldicellulosiruptoraceae</taxon>
        <taxon>Caldicellulosiruptor</taxon>
    </lineage>
</organism>
<dbReference type="PANTHER" id="PTHR38445:SF6">
    <property type="entry name" value="GNTR-FAMILY TRANSCRIPTIONAL REGULATOR"/>
    <property type="match status" value="1"/>
</dbReference>
<sequence length="121" mass="14061">MIEFNPNVPIYLQVLEYLKKQIISGKIRPGEKLPSVREMAQKFNINPNTAQRVFQELEREALTKTERGIGNFVTSDEKLICDLKEKMAEKIIEDFILAMKEIGYEQKEIMDLLNKKLSGEE</sequence>
<dbReference type="SUPFAM" id="SSF46785">
    <property type="entry name" value="Winged helix' DNA-binding domain"/>
    <property type="match status" value="1"/>
</dbReference>
<keyword evidence="2" id="KW-0238">DNA-binding</keyword>
<keyword evidence="1" id="KW-0805">Transcription regulation</keyword>
<gene>
    <name evidence="5" type="ORF">ENL71_04540</name>
</gene>
<dbReference type="InterPro" id="IPR036388">
    <property type="entry name" value="WH-like_DNA-bd_sf"/>
</dbReference>
<protein>
    <submittedName>
        <fullName evidence="5">GntR family transcriptional regulator</fullName>
    </submittedName>
</protein>
<keyword evidence="3" id="KW-0804">Transcription</keyword>
<dbReference type="GO" id="GO:0003700">
    <property type="term" value="F:DNA-binding transcription factor activity"/>
    <property type="evidence" value="ECO:0007669"/>
    <property type="project" value="InterPro"/>
</dbReference>
<dbReference type="SMART" id="SM00345">
    <property type="entry name" value="HTH_GNTR"/>
    <property type="match status" value="1"/>
</dbReference>
<evidence type="ECO:0000256" key="3">
    <source>
        <dbReference type="ARBA" id="ARBA00023163"/>
    </source>
</evidence>
<name>A0A7C5V3X8_9FIRM</name>
<dbReference type="InterPro" id="IPR036390">
    <property type="entry name" value="WH_DNA-bd_sf"/>
</dbReference>
<proteinExistence type="predicted"/>
<dbReference type="CDD" id="cd07377">
    <property type="entry name" value="WHTH_GntR"/>
    <property type="match status" value="1"/>
</dbReference>
<dbReference type="PANTHER" id="PTHR38445">
    <property type="entry name" value="HTH-TYPE TRANSCRIPTIONAL REPRESSOR YTRA"/>
    <property type="match status" value="1"/>
</dbReference>
<dbReference type="InterPro" id="IPR000524">
    <property type="entry name" value="Tscrpt_reg_HTH_GntR"/>
</dbReference>
<dbReference type="Pfam" id="PF00392">
    <property type="entry name" value="GntR"/>
    <property type="match status" value="1"/>
</dbReference>
<dbReference type="GO" id="GO:0003677">
    <property type="term" value="F:DNA binding"/>
    <property type="evidence" value="ECO:0007669"/>
    <property type="project" value="UniProtKB-KW"/>
</dbReference>
<reference evidence="5" key="1">
    <citation type="journal article" date="2020" name="mSystems">
        <title>Genome- and Community-Level Interaction Insights into Carbon Utilization and Element Cycling Functions of Hydrothermarchaeota in Hydrothermal Sediment.</title>
        <authorList>
            <person name="Zhou Z."/>
            <person name="Liu Y."/>
            <person name="Xu W."/>
            <person name="Pan J."/>
            <person name="Luo Z.H."/>
            <person name="Li M."/>
        </authorList>
    </citation>
    <scope>NUCLEOTIDE SEQUENCE [LARGE SCALE GENOMIC DNA]</scope>
    <source>
        <strain evidence="5">SpSt-102</strain>
    </source>
</reference>
<accession>A0A7C5V3X8</accession>
<evidence type="ECO:0000313" key="5">
    <source>
        <dbReference type="EMBL" id="HHS01783.1"/>
    </source>
</evidence>
<dbReference type="PROSITE" id="PS50949">
    <property type="entry name" value="HTH_GNTR"/>
    <property type="match status" value="1"/>
</dbReference>
<comment type="caution">
    <text evidence="5">The sequence shown here is derived from an EMBL/GenBank/DDBJ whole genome shotgun (WGS) entry which is preliminary data.</text>
</comment>
<dbReference type="Gene3D" id="1.10.10.10">
    <property type="entry name" value="Winged helix-like DNA-binding domain superfamily/Winged helix DNA-binding domain"/>
    <property type="match status" value="1"/>
</dbReference>
<dbReference type="EMBL" id="DRUZ01000057">
    <property type="protein sequence ID" value="HHS01783.1"/>
    <property type="molecule type" value="Genomic_DNA"/>
</dbReference>
<evidence type="ECO:0000256" key="1">
    <source>
        <dbReference type="ARBA" id="ARBA00023015"/>
    </source>
</evidence>